<feature type="transmembrane region" description="Helical" evidence="13">
    <location>
        <begin position="26"/>
        <end position="46"/>
    </location>
</feature>
<dbReference type="InterPro" id="IPR002528">
    <property type="entry name" value="MATE_fam"/>
</dbReference>
<evidence type="ECO:0000313" key="15">
    <source>
        <dbReference type="Proteomes" id="UP000070394"/>
    </source>
</evidence>
<evidence type="ECO:0000256" key="4">
    <source>
        <dbReference type="ARBA" id="ARBA00020268"/>
    </source>
</evidence>
<feature type="transmembrane region" description="Helical" evidence="13">
    <location>
        <begin position="430"/>
        <end position="449"/>
    </location>
</feature>
<dbReference type="NCBIfam" id="TIGR00797">
    <property type="entry name" value="matE"/>
    <property type="match status" value="1"/>
</dbReference>
<proteinExistence type="inferred from homology"/>
<dbReference type="RefSeq" id="WP_060931437.1">
    <property type="nucleotide sequence ID" value="NZ_KQ959833.1"/>
</dbReference>
<dbReference type="EMBL" id="LSDA01000099">
    <property type="protein sequence ID" value="KXB56816.1"/>
    <property type="molecule type" value="Genomic_DNA"/>
</dbReference>
<dbReference type="Proteomes" id="UP000070394">
    <property type="component" value="Unassembled WGS sequence"/>
</dbReference>
<evidence type="ECO:0000313" key="14">
    <source>
        <dbReference type="EMBL" id="KXB56816.1"/>
    </source>
</evidence>
<evidence type="ECO:0000256" key="11">
    <source>
        <dbReference type="ARBA" id="ARBA00023136"/>
    </source>
</evidence>
<protein>
    <recommendedName>
        <fullName evidence="4">Probable multidrug resistance protein NorM</fullName>
    </recommendedName>
    <alternativeName>
        <fullName evidence="12">Multidrug-efflux transporter</fullName>
    </alternativeName>
</protein>
<evidence type="ECO:0000256" key="12">
    <source>
        <dbReference type="ARBA" id="ARBA00031636"/>
    </source>
</evidence>
<feature type="transmembrane region" description="Helical" evidence="13">
    <location>
        <begin position="372"/>
        <end position="393"/>
    </location>
</feature>
<dbReference type="PANTHER" id="PTHR43298:SF2">
    <property type="entry name" value="FMN_FAD EXPORTER YEEO-RELATED"/>
    <property type="match status" value="1"/>
</dbReference>
<dbReference type="InterPro" id="IPR048279">
    <property type="entry name" value="MdtK-like"/>
</dbReference>
<comment type="function">
    <text evidence="1">Multidrug efflux pump.</text>
</comment>
<evidence type="ECO:0000256" key="8">
    <source>
        <dbReference type="ARBA" id="ARBA00022692"/>
    </source>
</evidence>
<evidence type="ECO:0000256" key="5">
    <source>
        <dbReference type="ARBA" id="ARBA00022448"/>
    </source>
</evidence>
<keyword evidence="7" id="KW-1003">Cell membrane</keyword>
<comment type="caution">
    <text evidence="14">The sequence shown here is derived from an EMBL/GenBank/DDBJ whole genome shotgun (WGS) entry which is preliminary data.</text>
</comment>
<feature type="transmembrane region" description="Helical" evidence="13">
    <location>
        <begin position="400"/>
        <end position="424"/>
    </location>
</feature>
<feature type="transmembrane region" description="Helical" evidence="13">
    <location>
        <begin position="102"/>
        <end position="123"/>
    </location>
</feature>
<reference evidence="15" key="1">
    <citation type="submission" date="2016-01" db="EMBL/GenBank/DDBJ databases">
        <authorList>
            <person name="Mitreva M."/>
            <person name="Pepin K.H."/>
            <person name="Mihindukulasuriya K.A."/>
            <person name="Fulton R."/>
            <person name="Fronick C."/>
            <person name="O'Laughlin M."/>
            <person name="Miner T."/>
            <person name="Herter B."/>
            <person name="Rosa B.A."/>
            <person name="Cordes M."/>
            <person name="Tomlinson C."/>
            <person name="Wollam A."/>
            <person name="Palsikar V.B."/>
            <person name="Mardis E.R."/>
            <person name="Wilson R.K."/>
        </authorList>
    </citation>
    <scope>NUCLEOTIDE SEQUENCE [LARGE SCALE GENOMIC DNA]</scope>
    <source>
        <strain evidence="15">DNF00896</strain>
    </source>
</reference>
<dbReference type="Pfam" id="PF01554">
    <property type="entry name" value="MatE"/>
    <property type="match status" value="2"/>
</dbReference>
<feature type="transmembrane region" description="Helical" evidence="13">
    <location>
        <begin position="68"/>
        <end position="90"/>
    </location>
</feature>
<evidence type="ECO:0000256" key="9">
    <source>
        <dbReference type="ARBA" id="ARBA00022989"/>
    </source>
</evidence>
<dbReference type="InterPro" id="IPR050222">
    <property type="entry name" value="MATE_MdtK"/>
</dbReference>
<keyword evidence="5" id="KW-0813">Transport</keyword>
<evidence type="ECO:0000256" key="3">
    <source>
        <dbReference type="ARBA" id="ARBA00010199"/>
    </source>
</evidence>
<keyword evidence="6" id="KW-0050">Antiport</keyword>
<dbReference type="PATRIC" id="fig|467210.3.peg.1712"/>
<evidence type="ECO:0000256" key="1">
    <source>
        <dbReference type="ARBA" id="ARBA00003408"/>
    </source>
</evidence>
<comment type="similarity">
    <text evidence="3">Belongs to the multi antimicrobial extrusion (MATE) (TC 2.A.66.1) family.</text>
</comment>
<keyword evidence="11 13" id="KW-0472">Membrane</keyword>
<dbReference type="CDD" id="cd13134">
    <property type="entry name" value="MATE_like_8"/>
    <property type="match status" value="1"/>
</dbReference>
<evidence type="ECO:0000256" key="10">
    <source>
        <dbReference type="ARBA" id="ARBA00023065"/>
    </source>
</evidence>
<dbReference type="AlphaFoldDB" id="A0A133ZMY8"/>
<feature type="transmembrane region" description="Helical" evidence="13">
    <location>
        <begin position="202"/>
        <end position="227"/>
    </location>
</feature>
<comment type="subcellular location">
    <subcellularLocation>
        <location evidence="2">Cell membrane</location>
        <topology evidence="2">Multi-pass membrane protein</topology>
    </subcellularLocation>
</comment>
<accession>A0A133ZMY8</accession>
<dbReference type="PIRSF" id="PIRSF006603">
    <property type="entry name" value="DinF"/>
    <property type="match status" value="1"/>
</dbReference>
<dbReference type="STRING" id="467210.HMPREF1866_01726"/>
<dbReference type="GO" id="GO:0015297">
    <property type="term" value="F:antiporter activity"/>
    <property type="evidence" value="ECO:0007669"/>
    <property type="project" value="UniProtKB-KW"/>
</dbReference>
<evidence type="ECO:0000256" key="6">
    <source>
        <dbReference type="ARBA" id="ARBA00022449"/>
    </source>
</evidence>
<sequence>MRSLKKNSGLLGPLSMFEDREYIGRVLSIALPVSLQMLLKMIVNFIDTVMIGKLGESAIAGVGLANKYFFVFVLLVFGVESGSGVLASQYMGNNDIKNIRKVLGLGLLLSVVGGIIFATTAFIMPDRLMKIFTNSQDAITIGAAYLGVVCISYPFTAATDIYVAIMRAVGEVKVPVISSIFAIVVNIILNYILIFGKFTFPALGVVGAAIATVVARIFEFLLTVVLIKLKNSPLICSLKNLNPFSKDLINQFFVTAFPVIINESLWGLGTTLYSVVYGRMGDAAIAAITISTALQDLLVVSFQGIALAAVVILGNEMGADNLKKAKVYGSYTWILTIIVSISVSILIVLLRVPFVRLYNVSDDLMSDIKLCLLVFAIFLPFKAVATVNLVGILRSGGDTLFCLFMDLSGVWLIGVPMAFIGGLYFKLPIYIVYGMVLSAEIYKTVLGYIRYKQGKWLKNLAIELTAK</sequence>
<keyword evidence="8 13" id="KW-0812">Transmembrane</keyword>
<keyword evidence="10" id="KW-0406">Ion transport</keyword>
<name>A0A133ZMY8_9FIRM</name>
<dbReference type="GO" id="GO:0005886">
    <property type="term" value="C:plasma membrane"/>
    <property type="evidence" value="ECO:0007669"/>
    <property type="project" value="UniProtKB-SubCell"/>
</dbReference>
<evidence type="ECO:0000256" key="7">
    <source>
        <dbReference type="ARBA" id="ARBA00022475"/>
    </source>
</evidence>
<dbReference type="PANTHER" id="PTHR43298">
    <property type="entry name" value="MULTIDRUG RESISTANCE PROTEIN NORM-RELATED"/>
    <property type="match status" value="1"/>
</dbReference>
<evidence type="ECO:0000256" key="13">
    <source>
        <dbReference type="SAM" id="Phobius"/>
    </source>
</evidence>
<feature type="transmembrane region" description="Helical" evidence="13">
    <location>
        <begin position="283"/>
        <end position="313"/>
    </location>
</feature>
<dbReference type="GO" id="GO:0006811">
    <property type="term" value="P:monoatomic ion transport"/>
    <property type="evidence" value="ECO:0007669"/>
    <property type="project" value="UniProtKB-KW"/>
</dbReference>
<feature type="transmembrane region" description="Helical" evidence="13">
    <location>
        <begin position="143"/>
        <end position="164"/>
    </location>
</feature>
<keyword evidence="15" id="KW-1185">Reference proteome</keyword>
<gene>
    <name evidence="14" type="ORF">HMPREF1866_01726</name>
</gene>
<keyword evidence="9 13" id="KW-1133">Transmembrane helix</keyword>
<evidence type="ECO:0000256" key="2">
    <source>
        <dbReference type="ARBA" id="ARBA00004651"/>
    </source>
</evidence>
<organism evidence="14 15">
    <name type="scientific">Lachnoanaerobaculum saburreum</name>
    <dbReference type="NCBI Taxonomy" id="467210"/>
    <lineage>
        <taxon>Bacteria</taxon>
        <taxon>Bacillati</taxon>
        <taxon>Bacillota</taxon>
        <taxon>Clostridia</taxon>
        <taxon>Lachnospirales</taxon>
        <taxon>Lachnospiraceae</taxon>
        <taxon>Lachnoanaerobaculum</taxon>
    </lineage>
</organism>
<dbReference type="GO" id="GO:0042910">
    <property type="term" value="F:xenobiotic transmembrane transporter activity"/>
    <property type="evidence" value="ECO:0007669"/>
    <property type="project" value="InterPro"/>
</dbReference>
<feature type="transmembrane region" description="Helical" evidence="13">
    <location>
        <begin position="333"/>
        <end position="352"/>
    </location>
</feature>
<feature type="transmembrane region" description="Helical" evidence="13">
    <location>
        <begin position="176"/>
        <end position="196"/>
    </location>
</feature>
<feature type="transmembrane region" description="Helical" evidence="13">
    <location>
        <begin position="248"/>
        <end position="268"/>
    </location>
</feature>